<keyword evidence="2" id="KW-1185">Reference proteome</keyword>
<reference evidence="1" key="1">
    <citation type="submission" date="2021-05" db="EMBL/GenBank/DDBJ databases">
        <authorList>
            <person name="Scholz U."/>
            <person name="Mascher M."/>
            <person name="Fiebig A."/>
        </authorList>
    </citation>
    <scope>NUCLEOTIDE SEQUENCE [LARGE SCALE GENOMIC DNA]</scope>
</reference>
<organism evidence="1 2">
    <name type="scientific">Avena sativa</name>
    <name type="common">Oat</name>
    <dbReference type="NCBI Taxonomy" id="4498"/>
    <lineage>
        <taxon>Eukaryota</taxon>
        <taxon>Viridiplantae</taxon>
        <taxon>Streptophyta</taxon>
        <taxon>Embryophyta</taxon>
        <taxon>Tracheophyta</taxon>
        <taxon>Spermatophyta</taxon>
        <taxon>Magnoliopsida</taxon>
        <taxon>Liliopsida</taxon>
        <taxon>Poales</taxon>
        <taxon>Poaceae</taxon>
        <taxon>BOP clade</taxon>
        <taxon>Pooideae</taxon>
        <taxon>Poodae</taxon>
        <taxon>Poeae</taxon>
        <taxon>Poeae Chloroplast Group 1 (Aveneae type)</taxon>
        <taxon>Aveninae</taxon>
        <taxon>Avena</taxon>
    </lineage>
</organism>
<proteinExistence type="predicted"/>
<name>A0ACD6A0V5_AVESA</name>
<accession>A0ACD6A0V5</accession>
<evidence type="ECO:0000313" key="1">
    <source>
        <dbReference type="EnsemblPlants" id="AVESA.00010b.r2.7CG0680530.1.CDS"/>
    </source>
</evidence>
<dbReference type="Proteomes" id="UP001732700">
    <property type="component" value="Chromosome 7C"/>
</dbReference>
<reference evidence="1" key="2">
    <citation type="submission" date="2025-09" db="UniProtKB">
        <authorList>
            <consortium name="EnsemblPlants"/>
        </authorList>
    </citation>
    <scope>IDENTIFICATION</scope>
</reference>
<evidence type="ECO:0000313" key="2">
    <source>
        <dbReference type="Proteomes" id="UP001732700"/>
    </source>
</evidence>
<protein>
    <submittedName>
        <fullName evidence="1">Uncharacterized protein</fullName>
    </submittedName>
</protein>
<dbReference type="EnsemblPlants" id="AVESA.00010b.r2.7CG0680530.1">
    <property type="protein sequence ID" value="AVESA.00010b.r2.7CG0680530.1.CDS"/>
    <property type="gene ID" value="AVESA.00010b.r2.7CG0680530"/>
</dbReference>
<sequence>MGKRSSSRGGDDSRGRSASRRSSGEQGGKKEEGSVSLLVRNIPHDCSSDLLAAFQKFGRIKDFYIPKDYYSGKPRGFAFVEFLDSRDASKAQRHMHHKMLCGREINVVPATAKRRRPDHMRRRTRDRGHSDNKGRHLSRLGRSRTCSHSRSPRHGVRDRSRSHSPAPRRPGDYSASPKRKEKCQAKSSGQSKEHDKGKKQGPCTPCDRSDRHDADNGSNERQATPDYSVAPKRMEECRTKSPRQAKNHDEDKKQRSYTHADRNDCREAGNDHNGQDDYCTSPKGKEERLMKSPRWSKEHDMDNKRRSYSRDDGNDCCDADIGLKERRATTDGEGSCPRQRSPRPSSRSHSRRRDDYSASPKGKEEHQEQSPSHLKEYDKCKKRRSDTPDNRKGCCNADHSHNEMQDDHPTSPKIKEECQRKSSGESKEYDKDTKQICYAPHDRNDCRDADNGSKVSNVHVDRKPVTPDGEGSHAGQRSPRPSTSSSSRRQDDYSASAKRKEELRSTSPKQSNEHEDKKRRSYTPDDRNDRCDANSCNEKKQDDYSASPKRKEECQAKSPRQTEEVNRRSYAPDDRIVHHEADNGYNERCASPDNGSPKRKEEARQAKSQSQSNEHDNDKKQRSYTHDNRKDSCNADNGSKERNDYSASGNKKEERGANFPRQSKEHDENKTRGSLTPDDRNGHHDTDNGSNDVPRRRDDNLASGRRMEDHRAKSPRQSKEHGNDKSGSYTHDDRKDHCDADNGSRERDDYPPPGNRKEEPRAKSLRLSKEHDDSKKRGSFTPDDRSDHHDTDNGSKKRRDDSSTSRKRMEDHRAKSPRQSKEHENDKKRGSYTHDDRKDRRDTANGSREQDDNSSSRKRFEDDRAKSPRQRRDDNSASQKRMEDDRAKSPRQSKEHENNKKRGSYTQDDRKDRRDAANGSRERDDNSASRKRMEDERAKSPRQSKEHENDKKRGSYTRNDRKDCRDADNGSRERDDYSASRKRKEECQGESPRRSKEHGANKKRGSYAPDDRNDRHDADNTCNEKLATHDRGGSHLSPRRRSPLPSSGSHTRSADKIRGRRSD</sequence>